<dbReference type="PROSITE" id="PS51387">
    <property type="entry name" value="FAD_PCMH"/>
    <property type="match status" value="1"/>
</dbReference>
<evidence type="ECO:0000256" key="2">
    <source>
        <dbReference type="ARBA" id="ARBA00005466"/>
    </source>
</evidence>
<sequence length="501" mass="56129">MHQVNKIVRDLSQLIRGNVVDAGEVEYQSAVMIDNGRVRHNPTVVVVPVDHDDVAVTVKYVADYNHSSACRLRLTARCGGHGASGYCLNTGGIVVDMRRLNNKAFDRKSGRLTLGMGNIWRDVYDYLEFVAPTMLPVGGGCPGVGIAGFLLGAGFSFVSRSYGLGSDNMKSLTVVKADGTIETLDKDNNPDLFWAMRGAGGGNYALAVETELEAQPTKAEDMMVGQIIYQFDHMADVLAYYNEWIEEKNFPREMAVYGYFGHQPNPRNPSSSHKVLTLRLTTIFNGNFEDGMDCLMPLLRQLPRPALVDFRRMTLPEWEDFIGAGTQVEGRSAYIRSVISEPKSMTPDVAHVFKKHMIRAPSEDSFVVWTHLGGAEEEDFSEDDGCFAFRHARYVPEVKAIWDSSKPDEMRRNVEWAYEFYEELADASGAIGAYMNYIDPLLVDWQQKYYGKYYDRLVKIKMKEDPNGFFDFQQGIGSDFNPSPPKPGGSLDLSPLKRTFA</sequence>
<dbReference type="KEGG" id="sdyn:Mal52_13380"/>
<evidence type="ECO:0000259" key="7">
    <source>
        <dbReference type="PROSITE" id="PS51387"/>
    </source>
</evidence>
<dbReference type="InterPro" id="IPR016169">
    <property type="entry name" value="FAD-bd_PCMH_sub2"/>
</dbReference>
<dbReference type="GO" id="GO:0018530">
    <property type="term" value="F:(R)-6-hydroxynicotine oxidase activity"/>
    <property type="evidence" value="ECO:0007669"/>
    <property type="project" value="UniProtKB-EC"/>
</dbReference>
<feature type="domain" description="FAD-binding PCMH-type" evidence="7">
    <location>
        <begin position="38"/>
        <end position="217"/>
    </location>
</feature>
<dbReference type="InterPro" id="IPR006094">
    <property type="entry name" value="Oxid_FAD_bind_N"/>
</dbReference>
<dbReference type="GO" id="GO:0071949">
    <property type="term" value="F:FAD binding"/>
    <property type="evidence" value="ECO:0007669"/>
    <property type="project" value="InterPro"/>
</dbReference>
<dbReference type="InterPro" id="IPR036318">
    <property type="entry name" value="FAD-bd_PCMH-like_sf"/>
</dbReference>
<dbReference type="Gene3D" id="3.30.465.10">
    <property type="match status" value="1"/>
</dbReference>
<dbReference type="Pfam" id="PF08031">
    <property type="entry name" value="BBE"/>
    <property type="match status" value="1"/>
</dbReference>
<dbReference type="InterPro" id="IPR016166">
    <property type="entry name" value="FAD-bd_PCMH"/>
</dbReference>
<comment type="similarity">
    <text evidence="2">Belongs to the oxygen-dependent FAD-linked oxidoreductase family.</text>
</comment>
<dbReference type="EMBL" id="CP036276">
    <property type="protein sequence ID" value="QDU42869.1"/>
    <property type="molecule type" value="Genomic_DNA"/>
</dbReference>
<evidence type="ECO:0000313" key="9">
    <source>
        <dbReference type="Proteomes" id="UP000319383"/>
    </source>
</evidence>
<keyword evidence="5 8" id="KW-0560">Oxidoreductase</keyword>
<organism evidence="8 9">
    <name type="scientific">Symmachiella dynata</name>
    <dbReference type="NCBI Taxonomy" id="2527995"/>
    <lineage>
        <taxon>Bacteria</taxon>
        <taxon>Pseudomonadati</taxon>
        <taxon>Planctomycetota</taxon>
        <taxon>Planctomycetia</taxon>
        <taxon>Planctomycetales</taxon>
        <taxon>Planctomycetaceae</taxon>
        <taxon>Symmachiella</taxon>
    </lineage>
</organism>
<evidence type="ECO:0000313" key="8">
    <source>
        <dbReference type="EMBL" id="QDU42869.1"/>
    </source>
</evidence>
<proteinExistence type="inferred from homology"/>
<keyword evidence="3" id="KW-0285">Flavoprotein</keyword>
<dbReference type="Pfam" id="PF01565">
    <property type="entry name" value="FAD_binding_4"/>
    <property type="match status" value="1"/>
</dbReference>
<gene>
    <name evidence="8" type="ORF">Mal52_13380</name>
</gene>
<dbReference type="InterPro" id="IPR012951">
    <property type="entry name" value="BBE"/>
</dbReference>
<feature type="region of interest" description="Disordered" evidence="6">
    <location>
        <begin position="481"/>
        <end position="501"/>
    </location>
</feature>
<name>A0A517ZK43_9PLAN</name>
<evidence type="ECO:0000256" key="3">
    <source>
        <dbReference type="ARBA" id="ARBA00022630"/>
    </source>
</evidence>
<reference evidence="8 9" key="1">
    <citation type="submission" date="2019-02" db="EMBL/GenBank/DDBJ databases">
        <title>Deep-cultivation of Planctomycetes and their phenomic and genomic characterization uncovers novel biology.</title>
        <authorList>
            <person name="Wiegand S."/>
            <person name="Jogler M."/>
            <person name="Boedeker C."/>
            <person name="Pinto D."/>
            <person name="Vollmers J."/>
            <person name="Rivas-Marin E."/>
            <person name="Kohn T."/>
            <person name="Peeters S.H."/>
            <person name="Heuer A."/>
            <person name="Rast P."/>
            <person name="Oberbeckmann S."/>
            <person name="Bunk B."/>
            <person name="Jeske O."/>
            <person name="Meyerdierks A."/>
            <person name="Storesund J.E."/>
            <person name="Kallscheuer N."/>
            <person name="Luecker S."/>
            <person name="Lage O.M."/>
            <person name="Pohl T."/>
            <person name="Merkel B.J."/>
            <person name="Hornburger P."/>
            <person name="Mueller R.-W."/>
            <person name="Bruemmer F."/>
            <person name="Labrenz M."/>
            <person name="Spormann A.M."/>
            <person name="Op den Camp H."/>
            <person name="Overmann J."/>
            <person name="Amann R."/>
            <person name="Jetten M.S.M."/>
            <person name="Mascher T."/>
            <person name="Medema M.H."/>
            <person name="Devos D.P."/>
            <person name="Kaster A.-K."/>
            <person name="Ovreas L."/>
            <person name="Rohde M."/>
            <person name="Galperin M.Y."/>
            <person name="Jogler C."/>
        </authorList>
    </citation>
    <scope>NUCLEOTIDE SEQUENCE [LARGE SCALE GENOMIC DNA]</scope>
    <source>
        <strain evidence="8 9">Mal52</strain>
    </source>
</reference>
<dbReference type="Proteomes" id="UP000319383">
    <property type="component" value="Chromosome"/>
</dbReference>
<dbReference type="PANTHER" id="PTHR42973">
    <property type="entry name" value="BINDING OXIDOREDUCTASE, PUTATIVE (AFU_ORTHOLOGUE AFUA_1G17690)-RELATED"/>
    <property type="match status" value="1"/>
</dbReference>
<accession>A0A517ZK43</accession>
<dbReference type="InterPro" id="IPR050416">
    <property type="entry name" value="FAD-linked_Oxidoreductase"/>
</dbReference>
<keyword evidence="4" id="KW-0274">FAD</keyword>
<evidence type="ECO:0000256" key="4">
    <source>
        <dbReference type="ARBA" id="ARBA00022827"/>
    </source>
</evidence>
<dbReference type="RefSeq" id="WP_145374872.1">
    <property type="nucleotide sequence ID" value="NZ_CP036276.1"/>
</dbReference>
<evidence type="ECO:0000256" key="5">
    <source>
        <dbReference type="ARBA" id="ARBA00023002"/>
    </source>
</evidence>
<evidence type="ECO:0000256" key="6">
    <source>
        <dbReference type="SAM" id="MobiDB-lite"/>
    </source>
</evidence>
<dbReference type="PANTHER" id="PTHR42973:SF39">
    <property type="entry name" value="FAD-BINDING PCMH-TYPE DOMAIN-CONTAINING PROTEIN"/>
    <property type="match status" value="1"/>
</dbReference>
<protein>
    <submittedName>
        <fullName evidence="8">6-hydroxy-D-nicotine oxidase</fullName>
        <ecNumber evidence="8">1.5.3.6</ecNumber>
    </submittedName>
</protein>
<keyword evidence="9" id="KW-1185">Reference proteome</keyword>
<comment type="cofactor">
    <cofactor evidence="1">
        <name>FAD</name>
        <dbReference type="ChEBI" id="CHEBI:57692"/>
    </cofactor>
</comment>
<dbReference type="SUPFAM" id="SSF56176">
    <property type="entry name" value="FAD-binding/transporter-associated domain-like"/>
    <property type="match status" value="1"/>
</dbReference>
<dbReference type="InterPro" id="IPR016167">
    <property type="entry name" value="FAD-bd_PCMH_sub1"/>
</dbReference>
<evidence type="ECO:0000256" key="1">
    <source>
        <dbReference type="ARBA" id="ARBA00001974"/>
    </source>
</evidence>
<dbReference type="Gene3D" id="3.30.43.10">
    <property type="entry name" value="Uridine Diphospho-n-acetylenolpyruvylglucosamine Reductase, domain 2"/>
    <property type="match status" value="1"/>
</dbReference>
<dbReference type="EC" id="1.5.3.6" evidence="8"/>
<dbReference type="AlphaFoldDB" id="A0A517ZK43"/>
<dbReference type="Gene3D" id="3.40.462.20">
    <property type="match status" value="1"/>
</dbReference>